<keyword evidence="3" id="KW-1185">Reference proteome</keyword>
<name>A0ABD5VCW0_9EURY</name>
<sequence length="270" mass="29576">MEGSIYADLHVHTTNSDGELVLDEIPAVATEADIAAVAVTDHDRIHPELDAPLVRIDGIDVIHGIELRVEVGTLSERIDLLGYGVTESPALCAELDRLQTDRKTRGARIIELVERKLGITLNMEVHEGIGRPHIAYAIDAHSETDLSYQDAFDELIGANGPCYVPREVPSFKRGVSLLSEACGVVSLAHPYRYNDPEAVLELATQLDAMEYCYPYSTSNTACCSDHDLRMVERHGLLITGGSDAHNKDLGQAGLTKAEYERLLDRGGFRV</sequence>
<accession>A0ABD5VCW0</accession>
<dbReference type="Gene3D" id="1.10.150.650">
    <property type="match status" value="1"/>
</dbReference>
<comment type="caution">
    <text evidence="2">The sequence shown here is derived from an EMBL/GenBank/DDBJ whole genome shotgun (WGS) entry which is preliminary data.</text>
</comment>
<dbReference type="SUPFAM" id="SSF89550">
    <property type="entry name" value="PHP domain-like"/>
    <property type="match status" value="1"/>
</dbReference>
<gene>
    <name evidence="2" type="ORF">ACFQGH_16265</name>
</gene>
<evidence type="ECO:0000313" key="2">
    <source>
        <dbReference type="EMBL" id="MFC6906749.1"/>
    </source>
</evidence>
<dbReference type="PANTHER" id="PTHR42924">
    <property type="entry name" value="EXONUCLEASE"/>
    <property type="match status" value="1"/>
</dbReference>
<feature type="domain" description="Polymerase/histidinol phosphatase N-terminal" evidence="1">
    <location>
        <begin position="7"/>
        <end position="71"/>
    </location>
</feature>
<dbReference type="Gene3D" id="3.20.20.140">
    <property type="entry name" value="Metal-dependent hydrolases"/>
    <property type="match status" value="1"/>
</dbReference>
<dbReference type="InterPro" id="IPR016195">
    <property type="entry name" value="Pol/histidinol_Pase-like"/>
</dbReference>
<protein>
    <submittedName>
        <fullName evidence="2">PHP domain-containing protein</fullName>
    </submittedName>
</protein>
<dbReference type="SMART" id="SM00481">
    <property type="entry name" value="POLIIIAc"/>
    <property type="match status" value="1"/>
</dbReference>
<dbReference type="RefSeq" id="WP_340605325.1">
    <property type="nucleotide sequence ID" value="NZ_JBBMXV010000005.1"/>
</dbReference>
<dbReference type="Proteomes" id="UP001596312">
    <property type="component" value="Unassembled WGS sequence"/>
</dbReference>
<dbReference type="InterPro" id="IPR003141">
    <property type="entry name" value="Pol/His_phosphatase_N"/>
</dbReference>
<reference evidence="2 3" key="1">
    <citation type="journal article" date="2019" name="Int. J. Syst. Evol. Microbiol.">
        <title>The Global Catalogue of Microorganisms (GCM) 10K type strain sequencing project: providing services to taxonomists for standard genome sequencing and annotation.</title>
        <authorList>
            <consortium name="The Broad Institute Genomics Platform"/>
            <consortium name="The Broad Institute Genome Sequencing Center for Infectious Disease"/>
            <person name="Wu L."/>
            <person name="Ma J."/>
        </authorList>
    </citation>
    <scope>NUCLEOTIDE SEQUENCE [LARGE SCALE GENOMIC DNA]</scope>
    <source>
        <strain evidence="2 3">CGMCC 1.3240</strain>
    </source>
</reference>
<dbReference type="AlphaFoldDB" id="A0ABD5VCW0"/>
<organism evidence="2 3">
    <name type="scientific">Halalkalicoccus tibetensis</name>
    <dbReference type="NCBI Taxonomy" id="175632"/>
    <lineage>
        <taxon>Archaea</taxon>
        <taxon>Methanobacteriati</taxon>
        <taxon>Methanobacteriota</taxon>
        <taxon>Stenosarchaea group</taxon>
        <taxon>Halobacteria</taxon>
        <taxon>Halobacteriales</taxon>
        <taxon>Halococcaceae</taxon>
        <taxon>Halalkalicoccus</taxon>
    </lineage>
</organism>
<proteinExistence type="predicted"/>
<dbReference type="EMBL" id="JBHSXQ010000005">
    <property type="protein sequence ID" value="MFC6906749.1"/>
    <property type="molecule type" value="Genomic_DNA"/>
</dbReference>
<dbReference type="PANTHER" id="PTHR42924:SF18">
    <property type="entry name" value="POLYMERASE_HISTIDINOL PHOSPHATASE N-TERMINAL DOMAIN-CONTAINING PROTEIN"/>
    <property type="match status" value="1"/>
</dbReference>
<evidence type="ECO:0000259" key="1">
    <source>
        <dbReference type="SMART" id="SM00481"/>
    </source>
</evidence>
<evidence type="ECO:0000313" key="3">
    <source>
        <dbReference type="Proteomes" id="UP001596312"/>
    </source>
</evidence>
<dbReference type="InterPro" id="IPR052018">
    <property type="entry name" value="PHP_domain"/>
</dbReference>